<dbReference type="Proteomes" id="UP001519292">
    <property type="component" value="Unassembled WGS sequence"/>
</dbReference>
<dbReference type="EMBL" id="JAGGLU010000005">
    <property type="protein sequence ID" value="MBP2057906.1"/>
    <property type="molecule type" value="Genomic_DNA"/>
</dbReference>
<sequence length="186" mass="20902">MAYVTTGQLLAEISDHWRKDPDSNIYKLLDGFNAPFEAVSDNSSIVKNWRDISLAKGTTLDLLGKDRKTYRVGQDDDFYKFLIYMKNLLAKSQGTNTSIANISKTALNANANIKIWQTGTRHIAVTIPISQAGTVEREKIILNSLQQLVALGIWLDKLIWQAETSSQNYYAAIITTNEHYELSTTV</sequence>
<gene>
    <name evidence="1" type="ORF">J2Z60_001081</name>
</gene>
<dbReference type="RefSeq" id="WP_209686651.1">
    <property type="nucleotide sequence ID" value="NZ_JAGGLU010000005.1"/>
</dbReference>
<reference evidence="1 2" key="1">
    <citation type="submission" date="2021-03" db="EMBL/GenBank/DDBJ databases">
        <title>Genomic Encyclopedia of Type Strains, Phase IV (KMG-IV): sequencing the most valuable type-strain genomes for metagenomic binning, comparative biology and taxonomic classification.</title>
        <authorList>
            <person name="Goeker M."/>
        </authorList>
    </citation>
    <scope>NUCLEOTIDE SEQUENCE [LARGE SCALE GENOMIC DNA]</scope>
    <source>
        <strain evidence="1 2">DSM 101872</strain>
    </source>
</reference>
<comment type="caution">
    <text evidence="1">The sequence shown here is derived from an EMBL/GenBank/DDBJ whole genome shotgun (WGS) entry which is preliminary data.</text>
</comment>
<evidence type="ECO:0000313" key="1">
    <source>
        <dbReference type="EMBL" id="MBP2057906.1"/>
    </source>
</evidence>
<protein>
    <submittedName>
        <fullName evidence="1">Uncharacterized protein</fullName>
    </submittedName>
</protein>
<proteinExistence type="predicted"/>
<name>A0ABS4MDZ0_9LACO</name>
<accession>A0ABS4MDZ0</accession>
<evidence type="ECO:0000313" key="2">
    <source>
        <dbReference type="Proteomes" id="UP001519292"/>
    </source>
</evidence>
<keyword evidence="2" id="KW-1185">Reference proteome</keyword>
<organism evidence="1 2">
    <name type="scientific">Lactobacillus colini</name>
    <dbReference type="NCBI Taxonomy" id="1819254"/>
    <lineage>
        <taxon>Bacteria</taxon>
        <taxon>Bacillati</taxon>
        <taxon>Bacillota</taxon>
        <taxon>Bacilli</taxon>
        <taxon>Lactobacillales</taxon>
        <taxon>Lactobacillaceae</taxon>
        <taxon>Lactobacillus</taxon>
    </lineage>
</organism>